<evidence type="ECO:0000256" key="1">
    <source>
        <dbReference type="ARBA" id="ARBA00009437"/>
    </source>
</evidence>
<dbReference type="SUPFAM" id="SSF53850">
    <property type="entry name" value="Periplasmic binding protein-like II"/>
    <property type="match status" value="1"/>
</dbReference>
<dbReference type="FunFam" id="1.10.10.10:FF:000001">
    <property type="entry name" value="LysR family transcriptional regulator"/>
    <property type="match status" value="1"/>
</dbReference>
<dbReference type="GO" id="GO:0003700">
    <property type="term" value="F:DNA-binding transcription factor activity"/>
    <property type="evidence" value="ECO:0007669"/>
    <property type="project" value="InterPro"/>
</dbReference>
<gene>
    <name evidence="7" type="ORF">FCL40_03925</name>
</gene>
<dbReference type="PROSITE" id="PS50931">
    <property type="entry name" value="HTH_LYSR"/>
    <property type="match status" value="1"/>
</dbReference>
<keyword evidence="3" id="KW-0238">DNA-binding</keyword>
<feature type="coiled-coil region" evidence="5">
    <location>
        <begin position="66"/>
        <end position="93"/>
    </location>
</feature>
<dbReference type="SUPFAM" id="SSF46785">
    <property type="entry name" value="Winged helix' DNA-binding domain"/>
    <property type="match status" value="1"/>
</dbReference>
<dbReference type="Pfam" id="PF00126">
    <property type="entry name" value="HTH_1"/>
    <property type="match status" value="1"/>
</dbReference>
<dbReference type="InterPro" id="IPR036388">
    <property type="entry name" value="WH-like_DNA-bd_sf"/>
</dbReference>
<dbReference type="InterPro" id="IPR058163">
    <property type="entry name" value="LysR-type_TF_proteobact-type"/>
</dbReference>
<dbReference type="PANTHER" id="PTHR30537:SF5">
    <property type="entry name" value="HTH-TYPE TRANSCRIPTIONAL ACTIVATOR TTDR-RELATED"/>
    <property type="match status" value="1"/>
</dbReference>
<dbReference type="InterPro" id="IPR005119">
    <property type="entry name" value="LysR_subst-bd"/>
</dbReference>
<comment type="similarity">
    <text evidence="1">Belongs to the LysR transcriptional regulatory family.</text>
</comment>
<protein>
    <submittedName>
        <fullName evidence="7">LysR family transcriptional regulator</fullName>
    </submittedName>
</protein>
<dbReference type="AlphaFoldDB" id="A0A4U1BKS2"/>
<reference evidence="7 8" key="1">
    <citation type="submission" date="2019-04" db="EMBL/GenBank/DDBJ databases">
        <authorList>
            <person name="Hwang J.C."/>
        </authorList>
    </citation>
    <scope>NUCLEOTIDE SEQUENCE [LARGE SCALE GENOMIC DNA]</scope>
    <source>
        <strain evidence="7 8">IMCC35001</strain>
    </source>
</reference>
<evidence type="ECO:0000256" key="3">
    <source>
        <dbReference type="ARBA" id="ARBA00023125"/>
    </source>
</evidence>
<name>A0A4U1BKS2_9GAMM</name>
<evidence type="ECO:0000259" key="6">
    <source>
        <dbReference type="PROSITE" id="PS50931"/>
    </source>
</evidence>
<dbReference type="Gene3D" id="1.10.10.10">
    <property type="entry name" value="Winged helix-like DNA-binding domain superfamily/Winged helix DNA-binding domain"/>
    <property type="match status" value="1"/>
</dbReference>
<sequence length="290" mass="32838">MGQLDDLNLFLMTVRHQGISAAAKAAGMPRSRVSRRLQELETALGCQLLIRTTRHIELTENGRMLYEQTQSQLDTANRAMVRLRERKMQMEGALRLAVPAAVASSPTFIAMVEAYLQRFPRVTLEVFYHQRSVDLQRERIDIQLLPSEAEVVNLDYVRQSLLPFPCCWAAAPSYLAQHGIPRDKGELPRHALLASRYIAESLQQDLTFRFRSDDLHIVQQLTCQGLGIGLLPKVFVQRVQAQGLLEPLFEGRDAGQVGLSLIYSPRAFLPEKTRQMIDLIRDTFNGLNQG</sequence>
<dbReference type="GO" id="GO:0043565">
    <property type="term" value="F:sequence-specific DNA binding"/>
    <property type="evidence" value="ECO:0007669"/>
    <property type="project" value="TreeGrafter"/>
</dbReference>
<evidence type="ECO:0000313" key="7">
    <source>
        <dbReference type="EMBL" id="TKB50680.1"/>
    </source>
</evidence>
<dbReference type="EMBL" id="SWCI01000002">
    <property type="protein sequence ID" value="TKB50680.1"/>
    <property type="molecule type" value="Genomic_DNA"/>
</dbReference>
<dbReference type="PANTHER" id="PTHR30537">
    <property type="entry name" value="HTH-TYPE TRANSCRIPTIONAL REGULATOR"/>
    <property type="match status" value="1"/>
</dbReference>
<feature type="domain" description="HTH lysR-type" evidence="6">
    <location>
        <begin position="1"/>
        <end position="59"/>
    </location>
</feature>
<dbReference type="InterPro" id="IPR000847">
    <property type="entry name" value="LysR_HTH_N"/>
</dbReference>
<dbReference type="Proteomes" id="UP000305674">
    <property type="component" value="Unassembled WGS sequence"/>
</dbReference>
<evidence type="ECO:0000256" key="2">
    <source>
        <dbReference type="ARBA" id="ARBA00023015"/>
    </source>
</evidence>
<dbReference type="Pfam" id="PF03466">
    <property type="entry name" value="LysR_substrate"/>
    <property type="match status" value="1"/>
</dbReference>
<evidence type="ECO:0000313" key="8">
    <source>
        <dbReference type="Proteomes" id="UP000305674"/>
    </source>
</evidence>
<evidence type="ECO:0000256" key="5">
    <source>
        <dbReference type="SAM" id="Coils"/>
    </source>
</evidence>
<dbReference type="GO" id="GO:0006351">
    <property type="term" value="P:DNA-templated transcription"/>
    <property type="evidence" value="ECO:0007669"/>
    <property type="project" value="TreeGrafter"/>
</dbReference>
<comment type="caution">
    <text evidence="7">The sequence shown here is derived from an EMBL/GenBank/DDBJ whole genome shotgun (WGS) entry which is preliminary data.</text>
</comment>
<organism evidence="7 8">
    <name type="scientific">Ferrimonas sediminicola</name>
    <dbReference type="NCBI Taxonomy" id="2569538"/>
    <lineage>
        <taxon>Bacteria</taxon>
        <taxon>Pseudomonadati</taxon>
        <taxon>Pseudomonadota</taxon>
        <taxon>Gammaproteobacteria</taxon>
        <taxon>Alteromonadales</taxon>
        <taxon>Ferrimonadaceae</taxon>
        <taxon>Ferrimonas</taxon>
    </lineage>
</organism>
<accession>A0A4U1BKS2</accession>
<evidence type="ECO:0000256" key="4">
    <source>
        <dbReference type="ARBA" id="ARBA00023163"/>
    </source>
</evidence>
<keyword evidence="8" id="KW-1185">Reference proteome</keyword>
<dbReference type="InterPro" id="IPR036390">
    <property type="entry name" value="WH_DNA-bd_sf"/>
</dbReference>
<dbReference type="Gene3D" id="3.40.190.290">
    <property type="match status" value="1"/>
</dbReference>
<keyword evidence="2" id="KW-0805">Transcription regulation</keyword>
<keyword evidence="4" id="KW-0804">Transcription</keyword>
<dbReference type="OrthoDB" id="5821487at2"/>
<keyword evidence="5" id="KW-0175">Coiled coil</keyword>
<proteinExistence type="inferred from homology"/>